<keyword evidence="2" id="KW-1185">Reference proteome</keyword>
<accession>A0A177NUT2</accession>
<evidence type="ECO:0000313" key="1">
    <source>
        <dbReference type="EMBL" id="OAI20840.1"/>
    </source>
</evidence>
<protein>
    <submittedName>
        <fullName evidence="1">Uncharacterized protein</fullName>
    </submittedName>
</protein>
<comment type="caution">
    <text evidence="1">The sequence shown here is derived from an EMBL/GenBank/DDBJ whole genome shotgun (WGS) entry which is preliminary data.</text>
</comment>
<dbReference type="AlphaFoldDB" id="A0A177NUT2"/>
<dbReference type="InterPro" id="IPR011990">
    <property type="entry name" value="TPR-like_helical_dom_sf"/>
</dbReference>
<organism evidence="1 2">
    <name type="scientific">Methylomonas lenta</name>
    <dbReference type="NCBI Taxonomy" id="980561"/>
    <lineage>
        <taxon>Bacteria</taxon>
        <taxon>Pseudomonadati</taxon>
        <taxon>Pseudomonadota</taxon>
        <taxon>Gammaproteobacteria</taxon>
        <taxon>Methylococcales</taxon>
        <taxon>Methylococcaceae</taxon>
        <taxon>Methylomonas</taxon>
    </lineage>
</organism>
<proteinExistence type="predicted"/>
<name>A0A177NUT2_9GAMM</name>
<evidence type="ECO:0000313" key="2">
    <source>
        <dbReference type="Proteomes" id="UP000078476"/>
    </source>
</evidence>
<dbReference type="Gene3D" id="1.25.40.10">
    <property type="entry name" value="Tetratricopeptide repeat domain"/>
    <property type="match status" value="1"/>
</dbReference>
<dbReference type="Proteomes" id="UP000078476">
    <property type="component" value="Unassembled WGS sequence"/>
</dbReference>
<dbReference type="EMBL" id="LUUI01000028">
    <property type="protein sequence ID" value="OAI20840.1"/>
    <property type="molecule type" value="Genomic_DNA"/>
</dbReference>
<reference evidence="1 2" key="1">
    <citation type="submission" date="2016-03" db="EMBL/GenBank/DDBJ databases">
        <authorList>
            <person name="Ploux O."/>
        </authorList>
    </citation>
    <scope>NUCLEOTIDE SEQUENCE [LARGE SCALE GENOMIC DNA]</scope>
    <source>
        <strain evidence="1 2">R-45370</strain>
    </source>
</reference>
<dbReference type="SUPFAM" id="SSF48452">
    <property type="entry name" value="TPR-like"/>
    <property type="match status" value="1"/>
</dbReference>
<dbReference type="STRING" id="980561.A1359_20345"/>
<sequence length="583" mass="67714">MRVGGAKLAKNCKILPIYSKMMIDLIFEKYKIPSHWKREQLGTLYFILRKDELGYALGSSERQWLIDQHLNETLDFINYQVDYKNKLNDELRDEIRKLASNSYVHSSILTIPKTDSERAFVFYKVHNHEEINADEAKFVDDSYHRQIRLNKIKNKIGVIETVSYSTESTRIFSNIALGHVLSSQEYQWLFKNKIFSISDILLGQLSELLTNFQINKIEIDPQHQLLLCLILKKLDEEIVLDADEQSFLKTKGLDFALAVAQKTEFIQLKKKYQATEITDEEPSSHLFKVLKKISIGASLPDPDVNYLKKRKLHNTLKISFKPEADLLIEKVEQGLGLNTDDIEWCTRYGYPEIIFLSLKNEFEIYDSKHPMDSSLFGILVKLQSNQRLSDDDVVWLNTEKLFYSRSKIFITHHRIEATYCEDEFKRTKGYWNLVNASAHWRKAREPKLALKLTNNLAAIRSIKEAKLKAALFTTRGGALRDLDKLADAEMCALEAIDIFPSSHNPYTLMGALCYDFGKYDEGDKWFEKAIKRGAKPNDQDAEIRSILNKKSEKECVIIIAHLLAKDPIRFNWLKQYKPKHKKN</sequence>
<gene>
    <name evidence="1" type="ORF">A1359_20345</name>
</gene>